<dbReference type="EMBL" id="BAABRU010000015">
    <property type="protein sequence ID" value="GAA5530115.1"/>
    <property type="molecule type" value="Genomic_DNA"/>
</dbReference>
<keyword evidence="2" id="KW-1185">Reference proteome</keyword>
<protein>
    <submittedName>
        <fullName evidence="1">Uncharacterized protein</fullName>
    </submittedName>
</protein>
<dbReference type="RefSeq" id="WP_345723707.1">
    <property type="nucleotide sequence ID" value="NZ_BAABRU010000015.1"/>
</dbReference>
<name>A0ABP9X3Z0_9CHLR</name>
<accession>A0ABP9X3Z0</accession>
<dbReference type="Proteomes" id="UP001428290">
    <property type="component" value="Unassembled WGS sequence"/>
</dbReference>
<sequence>MQTQQTTAKTSPEAAQAAADFWLWAGIRLTAGGFMAGIPAN</sequence>
<comment type="caution">
    <text evidence="1">The sequence shown here is derived from an EMBL/GenBank/DDBJ whole genome shotgun (WGS) entry which is preliminary data.</text>
</comment>
<reference evidence="1 2" key="1">
    <citation type="submission" date="2024-02" db="EMBL/GenBank/DDBJ databases">
        <title>Herpetosiphon gulosus NBRC 112829.</title>
        <authorList>
            <person name="Ichikawa N."/>
            <person name="Katano-Makiyama Y."/>
            <person name="Hidaka K."/>
        </authorList>
    </citation>
    <scope>NUCLEOTIDE SEQUENCE [LARGE SCALE GENOMIC DNA]</scope>
    <source>
        <strain evidence="1 2">NBRC 112829</strain>
    </source>
</reference>
<gene>
    <name evidence="1" type="ORF">Hgul01_03933</name>
</gene>
<evidence type="ECO:0000313" key="2">
    <source>
        <dbReference type="Proteomes" id="UP001428290"/>
    </source>
</evidence>
<evidence type="ECO:0000313" key="1">
    <source>
        <dbReference type="EMBL" id="GAA5530115.1"/>
    </source>
</evidence>
<proteinExistence type="predicted"/>
<organism evidence="1 2">
    <name type="scientific">Herpetosiphon gulosus</name>
    <dbReference type="NCBI Taxonomy" id="1973496"/>
    <lineage>
        <taxon>Bacteria</taxon>
        <taxon>Bacillati</taxon>
        <taxon>Chloroflexota</taxon>
        <taxon>Chloroflexia</taxon>
        <taxon>Herpetosiphonales</taxon>
        <taxon>Herpetosiphonaceae</taxon>
        <taxon>Herpetosiphon</taxon>
    </lineage>
</organism>